<protein>
    <submittedName>
        <fullName evidence="1">Uncharacterized protein</fullName>
    </submittedName>
</protein>
<dbReference type="EMBL" id="FNFV01000005">
    <property type="protein sequence ID" value="SDK85558.1"/>
    <property type="molecule type" value="Genomic_DNA"/>
</dbReference>
<dbReference type="AlphaFoldDB" id="A0A1G9FB61"/>
<proteinExistence type="predicted"/>
<gene>
    <name evidence="1" type="ORF">SAMN05216257_105113</name>
</gene>
<dbReference type="RefSeq" id="WP_092500711.1">
    <property type="nucleotide sequence ID" value="NZ_FNFV01000005.1"/>
</dbReference>
<dbReference type="STRING" id="990712.SAMN05216257_105113"/>
<organism evidence="1 2">
    <name type="scientific">Meinhardsimonia xiamenensis</name>
    <dbReference type="NCBI Taxonomy" id="990712"/>
    <lineage>
        <taxon>Bacteria</taxon>
        <taxon>Pseudomonadati</taxon>
        <taxon>Pseudomonadota</taxon>
        <taxon>Alphaproteobacteria</taxon>
        <taxon>Rhodobacterales</taxon>
        <taxon>Paracoccaceae</taxon>
        <taxon>Meinhardsimonia</taxon>
    </lineage>
</organism>
<accession>A0A1G9FB61</accession>
<sequence length="241" mass="27178">MPDRITKDTGMMQRTDLRYRMDDPRDVDACNAALKAWADSLPVAEPGDWPGDALHRHNAERCRAILATVDLADDGKCVVNTEALREKGLAENSAQWIAAHWLAEYNALKQGRERLEAGDVTPENLSRMLMAAEEMGRLQERMWWRAGVDPISGEKREALALTGRPVKRGQKDGAAITNKAHAAMREARFARMKELVPDLGVENAARQCEAEGLGGWQAIRRQWDRYREKNTDTRATVRQNM</sequence>
<evidence type="ECO:0000313" key="1">
    <source>
        <dbReference type="EMBL" id="SDK85558.1"/>
    </source>
</evidence>
<evidence type="ECO:0000313" key="2">
    <source>
        <dbReference type="Proteomes" id="UP000199328"/>
    </source>
</evidence>
<dbReference type="Proteomes" id="UP000199328">
    <property type="component" value="Unassembled WGS sequence"/>
</dbReference>
<name>A0A1G9FB61_9RHOB</name>
<reference evidence="2" key="1">
    <citation type="submission" date="2016-10" db="EMBL/GenBank/DDBJ databases">
        <authorList>
            <person name="Varghese N."/>
            <person name="Submissions S."/>
        </authorList>
    </citation>
    <scope>NUCLEOTIDE SEQUENCE [LARGE SCALE GENOMIC DNA]</scope>
    <source>
        <strain evidence="2">CGMCC 1.10789</strain>
    </source>
</reference>
<dbReference type="OrthoDB" id="7850056at2"/>
<keyword evidence="2" id="KW-1185">Reference proteome</keyword>